<dbReference type="RefSeq" id="WP_144729187.1">
    <property type="nucleotide sequence ID" value="NZ_ML675580.1"/>
</dbReference>
<evidence type="ECO:0000313" key="1">
    <source>
        <dbReference type="EMBL" id="TVP41062.1"/>
    </source>
</evidence>
<organism evidence="1 2">
    <name type="scientific">Candidatus Nitrosocosmicus arcticus</name>
    <dbReference type="NCBI Taxonomy" id="2035267"/>
    <lineage>
        <taxon>Archaea</taxon>
        <taxon>Nitrososphaerota</taxon>
        <taxon>Nitrososphaeria</taxon>
        <taxon>Nitrososphaerales</taxon>
        <taxon>Nitrososphaeraceae</taxon>
        <taxon>Candidatus Nitrosocosmicus</taxon>
    </lineage>
</organism>
<evidence type="ECO:0000313" key="2">
    <source>
        <dbReference type="Proteomes" id="UP000315289"/>
    </source>
</evidence>
<gene>
    <name evidence="1" type="ORF">NARC_40021</name>
</gene>
<protein>
    <submittedName>
        <fullName evidence="1">Uncharacterized protein</fullName>
    </submittedName>
</protein>
<dbReference type="EMBL" id="VOAH01000004">
    <property type="protein sequence ID" value="TVP41062.1"/>
    <property type="molecule type" value="Genomic_DNA"/>
</dbReference>
<name>A0A557SWT1_9ARCH</name>
<sequence>MNIDDKIDKVIDNYVALTRVNQNSGVENPENLDEFTEGFSKKVHTVIFPVFKEIKNKLILHDIKCDIIDKIQGRFVTEIKLDIYPSTDISSSQDKHPSLTFFMEEPNKVTLYMQKMMQEEGSAGREGTFTLEEITTELVKEKILDLLNFCFAQK</sequence>
<proteinExistence type="predicted"/>
<keyword evidence="2" id="KW-1185">Reference proteome</keyword>
<comment type="caution">
    <text evidence="1">The sequence shown here is derived from an EMBL/GenBank/DDBJ whole genome shotgun (WGS) entry which is preliminary data.</text>
</comment>
<reference evidence="1 2" key="1">
    <citation type="journal article" date="2019" name="Front. Microbiol.">
        <title>Ammonia Oxidation by the Arctic Terrestrial Thaumarchaeote Candidatus Nitrosocosmicus arcticus Is Stimulated by Increasing Temperatures.</title>
        <authorList>
            <person name="Alves R.J.E."/>
            <person name="Kerou M."/>
            <person name="Zappe A."/>
            <person name="Bittner R."/>
            <person name="Abby S.S."/>
            <person name="Schmidt H.A."/>
            <person name="Pfeifer K."/>
            <person name="Schleper C."/>
        </authorList>
    </citation>
    <scope>NUCLEOTIDE SEQUENCE [LARGE SCALE GENOMIC DNA]</scope>
    <source>
        <strain evidence="1 2">Kfb</strain>
    </source>
</reference>
<dbReference type="Proteomes" id="UP000315289">
    <property type="component" value="Unassembled WGS sequence"/>
</dbReference>
<dbReference type="OrthoDB" id="374658at2157"/>
<dbReference type="AlphaFoldDB" id="A0A557SWT1"/>
<accession>A0A557SWT1</accession>